<evidence type="ECO:0000313" key="7">
    <source>
        <dbReference type="Proteomes" id="UP001316087"/>
    </source>
</evidence>
<dbReference type="InterPro" id="IPR026591">
    <property type="entry name" value="Sirtuin_cat_small_dom_sf"/>
</dbReference>
<keyword evidence="7" id="KW-1185">Reference proteome</keyword>
<reference evidence="6 7" key="1">
    <citation type="submission" date="2022-03" db="EMBL/GenBank/DDBJ databases">
        <authorList>
            <person name="Jo J.-H."/>
            <person name="Im W.-T."/>
        </authorList>
    </citation>
    <scope>NUCLEOTIDE SEQUENCE [LARGE SCALE GENOMIC DNA]</scope>
    <source>
        <strain evidence="6 7">MA9</strain>
    </source>
</reference>
<dbReference type="PANTHER" id="PTHR11085:SF4">
    <property type="entry name" value="NAD-DEPENDENT PROTEIN DEACYLASE"/>
    <property type="match status" value="1"/>
</dbReference>
<evidence type="ECO:0000256" key="3">
    <source>
        <dbReference type="ARBA" id="ARBA00023027"/>
    </source>
</evidence>
<dbReference type="RefSeq" id="WP_241369088.1">
    <property type="nucleotide sequence ID" value="NZ_JAKZFC010000002.1"/>
</dbReference>
<feature type="active site" description="Proton acceptor" evidence="4">
    <location>
        <position position="116"/>
    </location>
</feature>
<feature type="binding site" evidence="4">
    <location>
        <position position="145"/>
    </location>
    <ligand>
        <name>Zn(2+)</name>
        <dbReference type="ChEBI" id="CHEBI:29105"/>
    </ligand>
</feature>
<dbReference type="InterPro" id="IPR003000">
    <property type="entry name" value="Sirtuin"/>
</dbReference>
<dbReference type="Pfam" id="PF02146">
    <property type="entry name" value="SIR2"/>
    <property type="match status" value="1"/>
</dbReference>
<gene>
    <name evidence="6" type="ORF">LZ480_09055</name>
</gene>
<feature type="binding site" evidence="4">
    <location>
        <position position="142"/>
    </location>
    <ligand>
        <name>Zn(2+)</name>
        <dbReference type="ChEBI" id="CHEBI:29105"/>
    </ligand>
</feature>
<keyword evidence="4" id="KW-0479">Metal-binding</keyword>
<evidence type="ECO:0000256" key="4">
    <source>
        <dbReference type="PROSITE-ProRule" id="PRU00236"/>
    </source>
</evidence>
<dbReference type="InterPro" id="IPR029035">
    <property type="entry name" value="DHS-like_NAD/FAD-binding_dom"/>
</dbReference>
<comment type="caution">
    <text evidence="6">The sequence shown here is derived from an EMBL/GenBank/DDBJ whole genome shotgun (WGS) entry which is preliminary data.</text>
</comment>
<dbReference type="PROSITE" id="PS50305">
    <property type="entry name" value="SIRTUIN"/>
    <property type="match status" value="1"/>
</dbReference>
<dbReference type="EC" id="2.3.1.286" evidence="1"/>
<evidence type="ECO:0000313" key="6">
    <source>
        <dbReference type="EMBL" id="MCH7322041.1"/>
    </source>
</evidence>
<dbReference type="Gene3D" id="3.40.50.1220">
    <property type="entry name" value="TPP-binding domain"/>
    <property type="match status" value="1"/>
</dbReference>
<dbReference type="NCBIfam" id="NF001753">
    <property type="entry name" value="PRK00481.1-3"/>
    <property type="match status" value="1"/>
</dbReference>
<dbReference type="PANTHER" id="PTHR11085">
    <property type="entry name" value="NAD-DEPENDENT PROTEIN DEACYLASE SIRTUIN-5, MITOCHONDRIAL-RELATED"/>
    <property type="match status" value="1"/>
</dbReference>
<proteinExistence type="predicted"/>
<dbReference type="EMBL" id="JAKZFC010000002">
    <property type="protein sequence ID" value="MCH7322041.1"/>
    <property type="molecule type" value="Genomic_DNA"/>
</dbReference>
<evidence type="ECO:0000256" key="2">
    <source>
        <dbReference type="ARBA" id="ARBA00022679"/>
    </source>
</evidence>
<keyword evidence="3" id="KW-0520">NAD</keyword>
<dbReference type="Gene3D" id="3.30.1600.10">
    <property type="entry name" value="SIR2/SIRT2 'Small Domain"/>
    <property type="match status" value="1"/>
</dbReference>
<dbReference type="Proteomes" id="UP001316087">
    <property type="component" value="Unassembled WGS sequence"/>
</dbReference>
<evidence type="ECO:0000256" key="1">
    <source>
        <dbReference type="ARBA" id="ARBA00012928"/>
    </source>
</evidence>
<dbReference type="InterPro" id="IPR026590">
    <property type="entry name" value="Ssirtuin_cat_dom"/>
</dbReference>
<feature type="domain" description="Deacetylase sirtuin-type" evidence="5">
    <location>
        <begin position="1"/>
        <end position="236"/>
    </location>
</feature>
<dbReference type="InterPro" id="IPR050134">
    <property type="entry name" value="NAD-dep_sirtuin_deacylases"/>
</dbReference>
<sequence>MIQTVASWLKHSASTVILTGAGMSTESGIPDFRSKAGWWKSVDPRTVASVESLTQNYELFREFYQLRIKALEQVKPHKGHEILAEWEQQGLVGFVATQNVDRLHQLAGNKQVAELHGNILTIRCEKCEKPHSKEHFMNNAVCTYCMHHLRPNVVLFGESLPQEAWNQALNEIQQADVILVIGTSLEVYPVNQLPMMAKGKLVYINLEVESQTQGFDAIIQGTAGEVLAQIDVLLSR</sequence>
<keyword evidence="2" id="KW-0808">Transferase</keyword>
<accession>A0ABS9UCH0</accession>
<protein>
    <recommendedName>
        <fullName evidence="1">protein acetyllysine N-acetyltransferase</fullName>
        <ecNumber evidence="1">2.3.1.286</ecNumber>
    </recommendedName>
</protein>
<dbReference type="SUPFAM" id="SSF52467">
    <property type="entry name" value="DHS-like NAD/FAD-binding domain"/>
    <property type="match status" value="1"/>
</dbReference>
<name>A0ABS9UCH0_9BACL</name>
<keyword evidence="4" id="KW-0862">Zinc</keyword>
<organism evidence="6 7">
    <name type="scientific">Solibacillus palustris</name>
    <dbReference type="NCBI Taxonomy" id="2908203"/>
    <lineage>
        <taxon>Bacteria</taxon>
        <taxon>Bacillati</taxon>
        <taxon>Bacillota</taxon>
        <taxon>Bacilli</taxon>
        <taxon>Bacillales</taxon>
        <taxon>Caryophanaceae</taxon>
        <taxon>Solibacillus</taxon>
    </lineage>
</organism>
<feature type="binding site" evidence="4">
    <location>
        <position position="124"/>
    </location>
    <ligand>
        <name>Zn(2+)</name>
        <dbReference type="ChEBI" id="CHEBI:29105"/>
    </ligand>
</feature>
<feature type="binding site" evidence="4">
    <location>
        <position position="127"/>
    </location>
    <ligand>
        <name>Zn(2+)</name>
        <dbReference type="ChEBI" id="CHEBI:29105"/>
    </ligand>
</feature>
<evidence type="ECO:0000259" key="5">
    <source>
        <dbReference type="PROSITE" id="PS50305"/>
    </source>
</evidence>